<evidence type="ECO:0000313" key="2">
    <source>
        <dbReference type="Proteomes" id="UP000324800"/>
    </source>
</evidence>
<sequence>MEEQGTVEVVSDEGAGEVDLTAVEVEVDCTVDGFALDGRERGYIVGKTSSGFYKIWISGSFNSVYSNSSNG</sequence>
<gene>
    <name evidence="1" type="ORF">EZS28_047205</name>
</gene>
<dbReference type="Proteomes" id="UP000324800">
    <property type="component" value="Unassembled WGS sequence"/>
</dbReference>
<organism evidence="1 2">
    <name type="scientific">Streblomastix strix</name>
    <dbReference type="NCBI Taxonomy" id="222440"/>
    <lineage>
        <taxon>Eukaryota</taxon>
        <taxon>Metamonada</taxon>
        <taxon>Preaxostyla</taxon>
        <taxon>Oxymonadida</taxon>
        <taxon>Streblomastigidae</taxon>
        <taxon>Streblomastix</taxon>
    </lineage>
</organism>
<name>A0A5J4TG80_9EUKA</name>
<protein>
    <submittedName>
        <fullName evidence="1">Uncharacterized protein</fullName>
    </submittedName>
</protein>
<reference evidence="1 2" key="1">
    <citation type="submission" date="2019-03" db="EMBL/GenBank/DDBJ databases">
        <title>Single cell metagenomics reveals metabolic interactions within the superorganism composed of flagellate Streblomastix strix and complex community of Bacteroidetes bacteria on its surface.</title>
        <authorList>
            <person name="Treitli S.C."/>
            <person name="Kolisko M."/>
            <person name="Husnik F."/>
            <person name="Keeling P."/>
            <person name="Hampl V."/>
        </authorList>
    </citation>
    <scope>NUCLEOTIDE SEQUENCE [LARGE SCALE GENOMIC DNA]</scope>
    <source>
        <strain evidence="1">ST1C</strain>
    </source>
</reference>
<accession>A0A5J4TG80</accession>
<dbReference type="EMBL" id="SNRW01031678">
    <property type="protein sequence ID" value="KAA6357268.1"/>
    <property type="molecule type" value="Genomic_DNA"/>
</dbReference>
<evidence type="ECO:0000313" key="1">
    <source>
        <dbReference type="EMBL" id="KAA6357268.1"/>
    </source>
</evidence>
<proteinExistence type="predicted"/>
<comment type="caution">
    <text evidence="1">The sequence shown here is derived from an EMBL/GenBank/DDBJ whole genome shotgun (WGS) entry which is preliminary data.</text>
</comment>
<dbReference type="AlphaFoldDB" id="A0A5J4TG80"/>